<dbReference type="GO" id="GO:0006366">
    <property type="term" value="P:transcription by RNA polymerase II"/>
    <property type="evidence" value="ECO:0007669"/>
    <property type="project" value="Ensembl"/>
</dbReference>
<dbReference type="InterPro" id="IPR008093">
    <property type="entry name" value="CD28"/>
</dbReference>
<dbReference type="GO" id="GO:0045944">
    <property type="term" value="P:positive regulation of transcription by RNA polymerase II"/>
    <property type="evidence" value="ECO:0007669"/>
    <property type="project" value="Ensembl"/>
</dbReference>
<dbReference type="GO" id="GO:0032733">
    <property type="term" value="P:positive regulation of interleukin-10 production"/>
    <property type="evidence" value="ECO:0007669"/>
    <property type="project" value="Ensembl"/>
</dbReference>
<dbReference type="PANTHER" id="PTHR11494:SF7">
    <property type="entry name" value="T-CELL-SPECIFIC SURFACE GLYCOPROTEIN CD28"/>
    <property type="match status" value="1"/>
</dbReference>
<dbReference type="GO" id="GO:0006955">
    <property type="term" value="P:immune response"/>
    <property type="evidence" value="ECO:0007669"/>
    <property type="project" value="InterPro"/>
</dbReference>
<gene>
    <name evidence="18" type="primary">CD28</name>
</gene>
<evidence type="ECO:0000256" key="3">
    <source>
        <dbReference type="ARBA" id="ARBA00019739"/>
    </source>
</evidence>
<proteinExistence type="predicted"/>
<comment type="subunit">
    <text evidence="14">Homodimer; disulfide-linked. Interacts with ICOSLG. Interacts with PIK3R1. Interacts with TBK1; this interaction is critical for the maturation of T follicular regulatory cells.</text>
</comment>
<dbReference type="InterPro" id="IPR040216">
    <property type="entry name" value="CTLA4/CD28"/>
</dbReference>
<keyword evidence="11" id="KW-0393">Immunoglobulin domain</keyword>
<evidence type="ECO:0000313" key="18">
    <source>
        <dbReference type="Ensembl" id="ENSVURP00010007072.1"/>
    </source>
</evidence>
<dbReference type="GO" id="GO:0097190">
    <property type="term" value="P:apoptotic signaling pathway"/>
    <property type="evidence" value="ECO:0007669"/>
    <property type="project" value="Ensembl"/>
</dbReference>
<keyword evidence="6 15" id="KW-1133">Transmembrane helix</keyword>
<comment type="subunit">
    <text evidence="13">Homodimer; disulfide-linked. Interacts with DUSP14. Binds to CD80/B7-1 and CD86/B7-2/B70. Interacts with GRB2. Interacts with PIK3R1. Interacts with PRKCQ.</text>
</comment>
<evidence type="ECO:0000256" key="14">
    <source>
        <dbReference type="ARBA" id="ARBA00049688"/>
    </source>
</evidence>
<evidence type="ECO:0000313" key="19">
    <source>
        <dbReference type="Proteomes" id="UP000314987"/>
    </source>
</evidence>
<dbReference type="GO" id="GO:0031295">
    <property type="term" value="P:T cell costimulation"/>
    <property type="evidence" value="ECO:0007669"/>
    <property type="project" value="Ensembl"/>
</dbReference>
<evidence type="ECO:0000256" key="7">
    <source>
        <dbReference type="ARBA" id="ARBA00023136"/>
    </source>
</evidence>
<evidence type="ECO:0000256" key="12">
    <source>
        <dbReference type="ARBA" id="ARBA00045671"/>
    </source>
</evidence>
<evidence type="ECO:0000256" key="4">
    <source>
        <dbReference type="ARBA" id="ARBA00022692"/>
    </source>
</evidence>
<dbReference type="GeneTree" id="ENSGT00530000063873"/>
<evidence type="ECO:0000256" key="13">
    <source>
        <dbReference type="ARBA" id="ARBA00046457"/>
    </source>
</evidence>
<dbReference type="InterPro" id="IPR036179">
    <property type="entry name" value="Ig-like_dom_sf"/>
</dbReference>
<dbReference type="OrthoDB" id="8654606at2759"/>
<evidence type="ECO:0000256" key="16">
    <source>
        <dbReference type="SAM" id="SignalP"/>
    </source>
</evidence>
<evidence type="ECO:0000256" key="8">
    <source>
        <dbReference type="ARBA" id="ARBA00023157"/>
    </source>
</evidence>
<keyword evidence="9" id="KW-0675">Receptor</keyword>
<keyword evidence="10" id="KW-0325">Glycoprotein</keyword>
<dbReference type="GO" id="GO:0045066">
    <property type="term" value="P:regulatory T cell differentiation"/>
    <property type="evidence" value="ECO:0007669"/>
    <property type="project" value="Ensembl"/>
</dbReference>
<evidence type="ECO:0000256" key="5">
    <source>
        <dbReference type="ARBA" id="ARBA00022729"/>
    </source>
</evidence>
<dbReference type="GO" id="GO:0001772">
    <property type="term" value="C:immunological synapse"/>
    <property type="evidence" value="ECO:0007669"/>
    <property type="project" value="Ensembl"/>
</dbReference>
<dbReference type="GO" id="GO:0045589">
    <property type="term" value="P:regulation of regulatory T cell differentiation"/>
    <property type="evidence" value="ECO:0007669"/>
    <property type="project" value="Ensembl"/>
</dbReference>
<reference evidence="18" key="2">
    <citation type="submission" date="2025-08" db="UniProtKB">
        <authorList>
            <consortium name="Ensembl"/>
        </authorList>
    </citation>
    <scope>IDENTIFICATION</scope>
</reference>
<comment type="subcellular location">
    <subcellularLocation>
        <location evidence="1">Membrane</location>
        <topology evidence="1">Single-pass type I membrane protein</topology>
    </subcellularLocation>
</comment>
<dbReference type="OMA" id="YSHQLQF"/>
<feature type="domain" description="Immunoglobulin V-set" evidence="17">
    <location>
        <begin position="25"/>
        <end position="125"/>
    </location>
</feature>
<accession>A0A4X2KCL7</accession>
<dbReference type="GO" id="GO:0045060">
    <property type="term" value="P:negative thymic T cell selection"/>
    <property type="evidence" value="ECO:0007669"/>
    <property type="project" value="Ensembl"/>
</dbReference>
<dbReference type="GO" id="GO:0019901">
    <property type="term" value="F:protein kinase binding"/>
    <property type="evidence" value="ECO:0007669"/>
    <property type="project" value="Ensembl"/>
</dbReference>
<dbReference type="GeneID" id="114051456"/>
<feature type="chain" id="PRO_5021440684" description="Inducible T-cell costimulator" evidence="16">
    <location>
        <begin position="18"/>
        <end position="221"/>
    </location>
</feature>
<evidence type="ECO:0000256" key="10">
    <source>
        <dbReference type="ARBA" id="ARBA00023180"/>
    </source>
</evidence>
<dbReference type="GO" id="GO:0051897">
    <property type="term" value="P:positive regulation of phosphatidylinositol 3-kinase/protein kinase B signal transduction"/>
    <property type="evidence" value="ECO:0007669"/>
    <property type="project" value="Ensembl"/>
</dbReference>
<dbReference type="SUPFAM" id="SSF48726">
    <property type="entry name" value="Immunoglobulin"/>
    <property type="match status" value="1"/>
</dbReference>
<dbReference type="Pfam" id="PF07686">
    <property type="entry name" value="V-set"/>
    <property type="match status" value="1"/>
</dbReference>
<dbReference type="InterPro" id="IPR013106">
    <property type="entry name" value="Ig_V-set"/>
</dbReference>
<dbReference type="GO" id="GO:0043491">
    <property type="term" value="P:phosphatidylinositol 3-kinase/protein kinase B signal transduction"/>
    <property type="evidence" value="ECO:0007669"/>
    <property type="project" value="Ensembl"/>
</dbReference>
<feature type="signal peptide" evidence="16">
    <location>
        <begin position="1"/>
        <end position="17"/>
    </location>
</feature>
<evidence type="ECO:0000256" key="6">
    <source>
        <dbReference type="ARBA" id="ARBA00022989"/>
    </source>
</evidence>
<dbReference type="Ensembl" id="ENSVURT00010007990.1">
    <property type="protein sequence ID" value="ENSVURP00010007072.1"/>
    <property type="gene ID" value="ENSVURG00010005486.1"/>
</dbReference>
<dbReference type="GO" id="GO:0048304">
    <property type="term" value="P:positive regulation of isotype switching to IgG isotypes"/>
    <property type="evidence" value="ECO:0007669"/>
    <property type="project" value="Ensembl"/>
</dbReference>
<keyword evidence="19" id="KW-1185">Reference proteome</keyword>
<dbReference type="GO" id="GO:0050852">
    <property type="term" value="P:T cell receptor signaling pathway"/>
    <property type="evidence" value="ECO:0007669"/>
    <property type="project" value="Ensembl"/>
</dbReference>
<evidence type="ECO:0000256" key="1">
    <source>
        <dbReference type="ARBA" id="ARBA00004479"/>
    </source>
</evidence>
<reference evidence="18" key="3">
    <citation type="submission" date="2025-09" db="UniProtKB">
        <authorList>
            <consortium name="Ensembl"/>
        </authorList>
    </citation>
    <scope>IDENTIFICATION</scope>
</reference>
<keyword evidence="5 16" id="KW-0732">Signal</keyword>
<dbReference type="GO" id="GO:0045840">
    <property type="term" value="P:positive regulation of mitotic nuclear division"/>
    <property type="evidence" value="ECO:0007669"/>
    <property type="project" value="Ensembl"/>
</dbReference>
<evidence type="ECO:0000256" key="2">
    <source>
        <dbReference type="ARBA" id="ARBA00015051"/>
    </source>
</evidence>
<feature type="transmembrane region" description="Helical" evidence="15">
    <location>
        <begin position="154"/>
        <end position="179"/>
    </location>
</feature>
<dbReference type="PRINTS" id="PR01717">
    <property type="entry name" value="CD28ANTIGEN"/>
</dbReference>
<dbReference type="InterPro" id="IPR013783">
    <property type="entry name" value="Ig-like_fold"/>
</dbReference>
<dbReference type="FunFam" id="2.60.40.10:FF:000874">
    <property type="entry name" value="Inducible T-cell costimulator"/>
    <property type="match status" value="1"/>
</dbReference>
<dbReference type="GO" id="GO:0035739">
    <property type="term" value="P:CD4-positive, alpha-beta T cell proliferation"/>
    <property type="evidence" value="ECO:0007669"/>
    <property type="project" value="Ensembl"/>
</dbReference>
<keyword evidence="4 15" id="KW-0812">Transmembrane</keyword>
<evidence type="ECO:0000259" key="17">
    <source>
        <dbReference type="Pfam" id="PF07686"/>
    </source>
</evidence>
<comment type="function">
    <text evidence="12">Receptor that plays a role in T-cell activation, proliferation, survival and the maintenance of immune homeostasis. Functions not only as an amplifier of TCR signals but delivers unique signals that control intracellular biochemical events that alter the gene expression program of T-cells. Stimulation upon engagement of its cognate ligands CD80 or CD86 increases proliferation and expression of various cytokines in particular IL2 production in both CD4(+) and CD8(+) T-cell subsets. Mechanistically, ligation induces recruitment of protein kinase C-theta/PRKCQ and GRB2 leading to NF-kappa-B activation via both PI3K/Akt-dependent and -independent pathways. In conjunction with TCR/CD3 ligation and CD40L costimulation, enhances the production of IL4 and IL10 in T-cells.</text>
</comment>
<dbReference type="RefSeq" id="XP_027729642.1">
    <property type="nucleotide sequence ID" value="XM_027873841.1"/>
</dbReference>
<dbReference type="GO" id="GO:0010629">
    <property type="term" value="P:negative regulation of gene expression"/>
    <property type="evidence" value="ECO:0007669"/>
    <property type="project" value="Ensembl"/>
</dbReference>
<protein>
    <recommendedName>
        <fullName evidence="3">Inducible T-cell costimulator</fullName>
    </recommendedName>
    <alternativeName>
        <fullName evidence="2">T-cell-specific surface glycoprotein CD28</fullName>
    </alternativeName>
</protein>
<dbReference type="AlphaFoldDB" id="A0A4X2KCL7"/>
<dbReference type="Proteomes" id="UP000314987">
    <property type="component" value="Unassembled WGS sequence"/>
</dbReference>
<keyword evidence="8" id="KW-1015">Disulfide bond</keyword>
<dbReference type="GO" id="GO:2000563">
    <property type="term" value="P:positive regulation of CD4-positive, alpha-beta T cell proliferation"/>
    <property type="evidence" value="ECO:0007669"/>
    <property type="project" value="Ensembl"/>
</dbReference>
<reference evidence="19" key="1">
    <citation type="submission" date="2018-12" db="EMBL/GenBank/DDBJ databases">
        <authorList>
            <person name="Yazar S."/>
        </authorList>
    </citation>
    <scope>NUCLEOTIDE SEQUENCE [LARGE SCALE GENOMIC DNA]</scope>
</reference>
<dbReference type="SMR" id="A0A4X2KCL7"/>
<name>A0A4X2KCL7_VOMUR</name>
<dbReference type="GO" id="GO:0009897">
    <property type="term" value="C:external side of plasma membrane"/>
    <property type="evidence" value="ECO:0007669"/>
    <property type="project" value="Ensembl"/>
</dbReference>
<dbReference type="Gene3D" id="2.60.40.10">
    <property type="entry name" value="Immunoglobulins"/>
    <property type="match status" value="1"/>
</dbReference>
<evidence type="ECO:0000256" key="11">
    <source>
        <dbReference type="ARBA" id="ARBA00023319"/>
    </source>
</evidence>
<sequence>MILRMFFVFSFFPSVRVTDKILVKQSPWLMADNHGVATLACNYMCDKTPTEFRASLQKGTNSALEVCFVYVNGTHKPLLSSTEDFNCSVNFDNQTVKFQLWNMSVNQTDIYFCKIEFMYPPPYLSNEKSNGTIIYVKEKEVCSNHGTSESPKPFWAVTAVLCILAFYNLLITVAFFTCWMKNKKNRILHSDYMNMTPRRPGPTKKHYQPYAPTRDYAAYRS</sequence>
<evidence type="ECO:0000256" key="9">
    <source>
        <dbReference type="ARBA" id="ARBA00023170"/>
    </source>
</evidence>
<keyword evidence="7 15" id="KW-0472">Membrane</keyword>
<dbReference type="PANTHER" id="PTHR11494">
    <property type="entry name" value="CYTOTOXIC T-LYMPHOCYTE PROTEIN"/>
    <property type="match status" value="1"/>
</dbReference>
<dbReference type="STRING" id="29139.ENSVURP00010007072"/>
<dbReference type="GO" id="GO:0002863">
    <property type="term" value="P:positive regulation of inflammatory response to antigenic stimulus"/>
    <property type="evidence" value="ECO:0007669"/>
    <property type="project" value="Ensembl"/>
</dbReference>
<dbReference type="CTD" id="940"/>
<dbReference type="GO" id="GO:0032743">
    <property type="term" value="P:positive regulation of interleukin-2 production"/>
    <property type="evidence" value="ECO:0007669"/>
    <property type="project" value="Ensembl"/>
</dbReference>
<evidence type="ECO:0000256" key="15">
    <source>
        <dbReference type="SAM" id="Phobius"/>
    </source>
</evidence>
<organism evidence="18 19">
    <name type="scientific">Vombatus ursinus</name>
    <name type="common">Common wombat</name>
    <dbReference type="NCBI Taxonomy" id="29139"/>
    <lineage>
        <taxon>Eukaryota</taxon>
        <taxon>Metazoa</taxon>
        <taxon>Chordata</taxon>
        <taxon>Craniata</taxon>
        <taxon>Vertebrata</taxon>
        <taxon>Euteleostomi</taxon>
        <taxon>Mammalia</taxon>
        <taxon>Metatheria</taxon>
        <taxon>Diprotodontia</taxon>
        <taxon>Vombatidae</taxon>
        <taxon>Vombatus</taxon>
    </lineage>
</organism>
<dbReference type="GO" id="GO:0098636">
    <property type="term" value="C:protein complex involved in cell adhesion"/>
    <property type="evidence" value="ECO:0007669"/>
    <property type="project" value="Ensembl"/>
</dbReference>
<dbReference type="GO" id="GO:0032753">
    <property type="term" value="P:positive regulation of interleukin-4 production"/>
    <property type="evidence" value="ECO:0007669"/>
    <property type="project" value="Ensembl"/>
</dbReference>